<feature type="coiled-coil region" evidence="1">
    <location>
        <begin position="160"/>
        <end position="221"/>
    </location>
</feature>
<reference evidence="4 5" key="2">
    <citation type="journal article" date="2016" name="Sci. Rep.">
        <title>The genome of Rhizobiales bacteria in predatory ants reveals urease gene functions but no genes for nitrogen fixation.</title>
        <authorList>
            <person name="Neuvonen M.M."/>
            <person name="Tamarit D."/>
            <person name="Naslund K."/>
            <person name="Liebig J."/>
            <person name="Feldhaar H."/>
            <person name="Moran N.A."/>
            <person name="Guy L."/>
            <person name="Andersson S.G."/>
        </authorList>
    </citation>
    <scope>NUCLEOTIDE SEQUENCE [LARGE SCALE GENOMIC DNA]</scope>
    <source>
        <strain evidence="4 5">Hsal</strain>
    </source>
</reference>
<dbReference type="Proteomes" id="UP000188912">
    <property type="component" value="Chromosome"/>
</dbReference>
<evidence type="ECO:0000256" key="1">
    <source>
        <dbReference type="SAM" id="Coils"/>
    </source>
</evidence>
<organism evidence="4 5">
    <name type="scientific">Candidatus Tokpelaia hoelldobleri</name>
    <dbReference type="NCBI Taxonomy" id="1902579"/>
    <lineage>
        <taxon>Bacteria</taxon>
        <taxon>Pseudomonadati</taxon>
        <taxon>Pseudomonadota</taxon>
        <taxon>Alphaproteobacteria</taxon>
        <taxon>Hyphomicrobiales</taxon>
        <taxon>Candidatus Tokpelaia</taxon>
    </lineage>
</organism>
<proteinExistence type="predicted"/>
<feature type="coiled-coil region" evidence="1">
    <location>
        <begin position="13"/>
        <end position="131"/>
    </location>
</feature>
<gene>
    <name evidence="4" type="ORF">BHV28_07830</name>
</gene>
<evidence type="ECO:0000256" key="2">
    <source>
        <dbReference type="SAM" id="MobiDB-lite"/>
    </source>
</evidence>
<feature type="transmembrane region" description="Helical" evidence="3">
    <location>
        <begin position="321"/>
        <end position="340"/>
    </location>
</feature>
<evidence type="ECO:0000256" key="3">
    <source>
        <dbReference type="SAM" id="Phobius"/>
    </source>
</evidence>
<keyword evidence="3" id="KW-0812">Transmembrane</keyword>
<feature type="region of interest" description="Disordered" evidence="2">
    <location>
        <begin position="456"/>
        <end position="476"/>
    </location>
</feature>
<keyword evidence="5" id="KW-1185">Reference proteome</keyword>
<keyword evidence="3" id="KW-0472">Membrane</keyword>
<dbReference type="EMBL" id="CP017315">
    <property type="protein sequence ID" value="AQS41483.1"/>
    <property type="molecule type" value="Genomic_DNA"/>
</dbReference>
<sequence>MKKDQDKNILQRVEAIERSVKELKLDLDKTTEIAESKIVIDEVSAKQTLDNATDLLKDAEERSQKAADVLKKINEILEEVKESINMYKNNKTLINNSIKKAESLNQKCESLNANEEQLKASQSEVHDLQEQANASLLAAQKVAVEIEGFKTDSGNTSAKINDLLNKSANFKERIENLHDKIMGYEYKDEETGENKHESGLKDELENSYKTLSASIANQEKEARQFVKSTEDKLEKLKEIYDEEFRGKKERIDELLPGALTAGLSAAYAEKTKAEGEQLNSYKKSFKYAIFCLVGISMMPLFFNLNLYYFHDYDFVKIINSLPETLTFSLPLYLPFFWMAWNANKEMKLSKRLIEEYTHKEVLSRTYQGLSEQVKDLEGDGMSLQLKARLLYNLISTSSENPGKLISDYNKSDNLLLEILDRSIALSDSVKKFEHMPFLGKIFAYLGEKEQKKVKEAEEKVENGVDTQTFLEDNKLN</sequence>
<protein>
    <submittedName>
        <fullName evidence="4">Uncharacterized protein</fullName>
    </submittedName>
</protein>
<evidence type="ECO:0000313" key="5">
    <source>
        <dbReference type="Proteomes" id="UP000188912"/>
    </source>
</evidence>
<reference evidence="4 5" key="1">
    <citation type="journal article" date="2010" name="Science">
        <title>Genomic comparison of the ants Camponotus floridanus and Harpegnathos saltator.</title>
        <authorList>
            <person name="Bonasio R."/>
            <person name="Zhang G."/>
            <person name="Ye C."/>
            <person name="Mutti N.S."/>
            <person name="Fang X."/>
            <person name="Qin N."/>
            <person name="Donahue G."/>
            <person name="Yang P."/>
            <person name="Li Q."/>
            <person name="Li C."/>
            <person name="Zhang P."/>
            <person name="Huang Z."/>
            <person name="Berger S.L."/>
            <person name="Reinberg D."/>
            <person name="Wang J."/>
            <person name="Liebig J."/>
        </authorList>
    </citation>
    <scope>NUCLEOTIDE SEQUENCE [LARGE SCALE GENOMIC DNA]</scope>
    <source>
        <strain evidence="4 5">Hsal</strain>
    </source>
</reference>
<keyword evidence="1" id="KW-0175">Coiled coil</keyword>
<dbReference type="KEGG" id="thd:BHV28_07830"/>
<dbReference type="AlphaFoldDB" id="A0A1U9JUF5"/>
<name>A0A1U9JUF5_9HYPH</name>
<feature type="transmembrane region" description="Helical" evidence="3">
    <location>
        <begin position="287"/>
        <end position="309"/>
    </location>
</feature>
<dbReference type="STRING" id="1902579.BHV28_07830"/>
<keyword evidence="3" id="KW-1133">Transmembrane helix</keyword>
<accession>A0A1U9JUF5</accession>
<evidence type="ECO:0000313" key="4">
    <source>
        <dbReference type="EMBL" id="AQS41483.1"/>
    </source>
</evidence>